<gene>
    <name evidence="5" type="ORF">E9531_09275</name>
</gene>
<dbReference type="PROSITE" id="PS51000">
    <property type="entry name" value="HTH_DEOR_2"/>
    <property type="match status" value="1"/>
</dbReference>
<accession>A0A4S8F2L4</accession>
<dbReference type="InterPro" id="IPR036390">
    <property type="entry name" value="WH_DNA-bd_sf"/>
</dbReference>
<dbReference type="SMART" id="SM01134">
    <property type="entry name" value="DeoRC"/>
    <property type="match status" value="1"/>
</dbReference>
<dbReference type="Proteomes" id="UP000308917">
    <property type="component" value="Unassembled WGS sequence"/>
</dbReference>
<dbReference type="SMART" id="SM00420">
    <property type="entry name" value="HTH_DEOR"/>
    <property type="match status" value="1"/>
</dbReference>
<dbReference type="Pfam" id="PF00455">
    <property type="entry name" value="DeoRC"/>
    <property type="match status" value="1"/>
</dbReference>
<dbReference type="PROSITE" id="PS00894">
    <property type="entry name" value="HTH_DEOR_1"/>
    <property type="match status" value="1"/>
</dbReference>
<evidence type="ECO:0000256" key="3">
    <source>
        <dbReference type="ARBA" id="ARBA00023163"/>
    </source>
</evidence>
<keyword evidence="3" id="KW-0804">Transcription</keyword>
<evidence type="ECO:0000259" key="4">
    <source>
        <dbReference type="PROSITE" id="PS51000"/>
    </source>
</evidence>
<dbReference type="GO" id="GO:0003700">
    <property type="term" value="F:DNA-binding transcription factor activity"/>
    <property type="evidence" value="ECO:0007669"/>
    <property type="project" value="InterPro"/>
</dbReference>
<dbReference type="Gene3D" id="3.40.50.1360">
    <property type="match status" value="1"/>
</dbReference>
<proteinExistence type="predicted"/>
<comment type="caution">
    <text evidence="5">The sequence shown here is derived from an EMBL/GenBank/DDBJ whole genome shotgun (WGS) entry which is preliminary data.</text>
</comment>
<sequence length="256" mass="27678">MKVANRRDAIFHAVQAGTSDVGALCQKFGISEATARRDLHALQQAGRLLRVYGGAVAASIQHEPETPLELRQQHQHAAKMQIAQLAVGRIATGDTIFIDAGTTTEGLARVLPADAGLTIFTNNLLALHTLAARGLPVTLIGGALRASSMSVFGALADMAIERLTFDKVFTSADGVDADLGLCEGSVEQAWFKDRMFQRAQELLVLASAEKLNRRSQSHWSPLRGAWTLITDSEATAEQLQPFLAQKQTTVLMPERH</sequence>
<dbReference type="SUPFAM" id="SSF46785">
    <property type="entry name" value="Winged helix' DNA-binding domain"/>
    <property type="match status" value="1"/>
</dbReference>
<reference evidence="5 6" key="1">
    <citation type="journal article" date="2015" name="Antonie Van Leeuwenhoek">
        <title>Lampropedia puyangensis sp. nov., isolated from symptomatic bark of Populus ? euramericana canker and emended description of Lampropedia hyalina (Ehrenberg 1832) Lee et al. 2004.</title>
        <authorList>
            <person name="Li Y."/>
            <person name="Wang T."/>
            <person name="Piao C.G."/>
            <person name="Wang L.F."/>
            <person name="Tian G.Z."/>
            <person name="Zhu T.H."/>
            <person name="Guo M.W."/>
        </authorList>
    </citation>
    <scope>NUCLEOTIDE SEQUENCE [LARGE SCALE GENOMIC DNA]</scope>
    <source>
        <strain evidence="5 6">2-bin</strain>
    </source>
</reference>
<dbReference type="PANTHER" id="PTHR30363:SF44">
    <property type="entry name" value="AGA OPERON TRANSCRIPTIONAL REPRESSOR-RELATED"/>
    <property type="match status" value="1"/>
</dbReference>
<evidence type="ECO:0000256" key="1">
    <source>
        <dbReference type="ARBA" id="ARBA00023015"/>
    </source>
</evidence>
<dbReference type="PRINTS" id="PR00037">
    <property type="entry name" value="HTHLACR"/>
</dbReference>
<dbReference type="InterPro" id="IPR050313">
    <property type="entry name" value="Carb_Metab_HTH_regulators"/>
</dbReference>
<protein>
    <submittedName>
        <fullName evidence="5">DeoR/GlpR transcriptional regulator</fullName>
    </submittedName>
</protein>
<dbReference type="PANTHER" id="PTHR30363">
    <property type="entry name" value="HTH-TYPE TRANSCRIPTIONAL REGULATOR SRLR-RELATED"/>
    <property type="match status" value="1"/>
</dbReference>
<feature type="domain" description="HTH deoR-type" evidence="4">
    <location>
        <begin position="2"/>
        <end position="57"/>
    </location>
</feature>
<dbReference type="Pfam" id="PF08220">
    <property type="entry name" value="HTH_DeoR"/>
    <property type="match status" value="1"/>
</dbReference>
<organism evidence="5 6">
    <name type="scientific">Lampropedia puyangensis</name>
    <dbReference type="NCBI Taxonomy" id="1330072"/>
    <lineage>
        <taxon>Bacteria</taxon>
        <taxon>Pseudomonadati</taxon>
        <taxon>Pseudomonadota</taxon>
        <taxon>Betaproteobacteria</taxon>
        <taxon>Burkholderiales</taxon>
        <taxon>Comamonadaceae</taxon>
        <taxon>Lampropedia</taxon>
    </lineage>
</organism>
<evidence type="ECO:0000313" key="6">
    <source>
        <dbReference type="Proteomes" id="UP000308917"/>
    </source>
</evidence>
<dbReference type="GO" id="GO:0003677">
    <property type="term" value="F:DNA binding"/>
    <property type="evidence" value="ECO:0007669"/>
    <property type="project" value="UniProtKB-KW"/>
</dbReference>
<dbReference type="InterPro" id="IPR037171">
    <property type="entry name" value="NagB/RpiA_transferase-like"/>
</dbReference>
<evidence type="ECO:0000256" key="2">
    <source>
        <dbReference type="ARBA" id="ARBA00023125"/>
    </source>
</evidence>
<dbReference type="InterPro" id="IPR001034">
    <property type="entry name" value="DeoR_HTH"/>
</dbReference>
<keyword evidence="6" id="KW-1185">Reference proteome</keyword>
<dbReference type="AlphaFoldDB" id="A0A4S8F2L4"/>
<name>A0A4S8F2L4_9BURK</name>
<dbReference type="InterPro" id="IPR014036">
    <property type="entry name" value="DeoR-like_C"/>
</dbReference>
<keyword evidence="1" id="KW-0805">Transcription regulation</keyword>
<dbReference type="EMBL" id="STFG01000008">
    <property type="protein sequence ID" value="THU01543.1"/>
    <property type="molecule type" value="Genomic_DNA"/>
</dbReference>
<dbReference type="SUPFAM" id="SSF100950">
    <property type="entry name" value="NagB/RpiA/CoA transferase-like"/>
    <property type="match status" value="1"/>
</dbReference>
<dbReference type="RefSeq" id="WP_136573476.1">
    <property type="nucleotide sequence ID" value="NZ_STFG01000008.1"/>
</dbReference>
<keyword evidence="2" id="KW-0238">DNA-binding</keyword>
<dbReference type="InterPro" id="IPR018356">
    <property type="entry name" value="Tscrpt_reg_HTH_DeoR_CS"/>
</dbReference>
<evidence type="ECO:0000313" key="5">
    <source>
        <dbReference type="EMBL" id="THU01543.1"/>
    </source>
</evidence>
<dbReference type="OrthoDB" id="9814815at2"/>